<comment type="caution">
    <text evidence="1">The sequence shown here is derived from an EMBL/GenBank/DDBJ whole genome shotgun (WGS) entry which is preliminary data.</text>
</comment>
<gene>
    <name evidence="1" type="ORF">AZO1586I_1833</name>
</gene>
<proteinExistence type="predicted"/>
<organism evidence="1 2">
    <name type="scientific">Bathymodiolus thermophilus thioautotrophic gill symbiont</name>
    <dbReference type="NCBI Taxonomy" id="2360"/>
    <lineage>
        <taxon>Bacteria</taxon>
        <taxon>Pseudomonadati</taxon>
        <taxon>Pseudomonadota</taxon>
        <taxon>Gammaproteobacteria</taxon>
        <taxon>sulfur-oxidizing symbionts</taxon>
    </lineage>
</organism>
<dbReference type="RefSeq" id="WP_202784538.1">
    <property type="nucleotide sequence ID" value="NZ_CAHJWF010000415.1"/>
</dbReference>
<feature type="non-terminal residue" evidence="1">
    <location>
        <position position="1"/>
    </location>
</feature>
<name>A0ABM8M9W0_9GAMM</name>
<reference evidence="1 2" key="1">
    <citation type="submission" date="2020-05" db="EMBL/GenBank/DDBJ databases">
        <authorList>
            <person name="Petersen J."/>
            <person name="Sayavedra L."/>
        </authorList>
    </citation>
    <scope>NUCLEOTIDE SEQUENCE [LARGE SCALE GENOMIC DNA]</scope>
    <source>
        <strain evidence="1">B azoricus SOX ET2 1586I</strain>
    </source>
</reference>
<protein>
    <submittedName>
        <fullName evidence="1">Uncharacterized protein</fullName>
    </submittedName>
</protein>
<evidence type="ECO:0000313" key="2">
    <source>
        <dbReference type="Proteomes" id="UP000626656"/>
    </source>
</evidence>
<keyword evidence="2" id="KW-1185">Reference proteome</keyword>
<evidence type="ECO:0000313" key="1">
    <source>
        <dbReference type="EMBL" id="CAB5507404.1"/>
    </source>
</evidence>
<sequence>LDYLSGSVICHSFGEERDVKINIDNPVFRKDGSVSMKSTLAHQIKIPNSFMGRIEVYDKAQYEPNSLFKALRDRLSTTTKPKSSE</sequence>
<dbReference type="Proteomes" id="UP000626656">
    <property type="component" value="Unassembled WGS sequence"/>
</dbReference>
<accession>A0ABM8M9W0</accession>
<dbReference type="EMBL" id="CAHJWF010000415">
    <property type="protein sequence ID" value="CAB5507404.1"/>
    <property type="molecule type" value="Genomic_DNA"/>
</dbReference>